<dbReference type="Gene3D" id="3.30.200.20">
    <property type="entry name" value="Phosphorylase Kinase, domain 1"/>
    <property type="match status" value="1"/>
</dbReference>
<dbReference type="InterPro" id="IPR001611">
    <property type="entry name" value="Leu-rich_rpt"/>
</dbReference>
<protein>
    <submittedName>
        <fullName evidence="5">Leucine-rich repeat-containing protein kinase family protein</fullName>
        <ecNumber evidence="5">2.7.-.-</ecNumber>
    </submittedName>
</protein>
<dbReference type="SMART" id="SM00364">
    <property type="entry name" value="LRR_BAC"/>
    <property type="match status" value="4"/>
</dbReference>
<keyword evidence="6" id="KW-1185">Reference proteome</keyword>
<dbReference type="GO" id="GO:0016301">
    <property type="term" value="F:kinase activity"/>
    <property type="evidence" value="ECO:0007669"/>
    <property type="project" value="UniProtKB-KW"/>
</dbReference>
<dbReference type="PROSITE" id="PS00107">
    <property type="entry name" value="PROTEIN_KINASE_ATP"/>
    <property type="match status" value="1"/>
</dbReference>
<dbReference type="SMART" id="SM00369">
    <property type="entry name" value="LRR_TYP"/>
    <property type="match status" value="4"/>
</dbReference>
<accession>A0ABZ0GSV8</accession>
<organism evidence="5 6">
    <name type="scientific">Thalassotalea fonticola</name>
    <dbReference type="NCBI Taxonomy" id="3065649"/>
    <lineage>
        <taxon>Bacteria</taxon>
        <taxon>Pseudomonadati</taxon>
        <taxon>Pseudomonadota</taxon>
        <taxon>Gammaproteobacteria</taxon>
        <taxon>Alteromonadales</taxon>
        <taxon>Colwelliaceae</taxon>
        <taxon>Thalassotalea</taxon>
    </lineage>
</organism>
<dbReference type="EC" id="2.7.-.-" evidence="5"/>
<dbReference type="PROSITE" id="PS51450">
    <property type="entry name" value="LRR"/>
    <property type="match status" value="1"/>
</dbReference>
<dbReference type="InterPro" id="IPR011009">
    <property type="entry name" value="Kinase-like_dom_sf"/>
</dbReference>
<evidence type="ECO:0000259" key="4">
    <source>
        <dbReference type="PROSITE" id="PS50011"/>
    </source>
</evidence>
<dbReference type="Pfam" id="PF07714">
    <property type="entry name" value="PK_Tyr_Ser-Thr"/>
    <property type="match status" value="1"/>
</dbReference>
<gene>
    <name evidence="5" type="ORF">RI844_04650</name>
</gene>
<dbReference type="InterPro" id="IPR017441">
    <property type="entry name" value="Protein_kinase_ATP_BS"/>
</dbReference>
<dbReference type="Gene3D" id="1.10.510.10">
    <property type="entry name" value="Transferase(Phosphotransferase) domain 1"/>
    <property type="match status" value="1"/>
</dbReference>
<sequence>MQTLAQLKSGELTGAKRLALSENLTSFPLEILTLADSLEILDLSNNQLSSLPEELGQLKKLKIIFASNNNFETLPQVLGGCVSLEMVGFKSNQINVVPDNSLPIKLRWLILTDNRIEVLPDSLGKRPRLQKLALAGNRLTSLPQTLTQSTNLELVRISANQLKQCPTQLLNLPKLAWFAFAGNPFSQADINIQSVPEIASSSFTLENVLGQGASGVISKATWNNRQTTLPDDIAVKVFKGEVTSDGYPEDELQACLKVGNHKNLVQSLAQVNEQGYLALIMSLIPANYKNLGLPPCFNSCTRDTFPSGFTLSIEKIAKIIRQMEDVFSHLHENQVCHGDLYAHNTLFDQQANIIFGDFGAASMYHMLSEEHQQQIKQIERRALHHMIDDLLSICVEEDQCSDEYILFKQQICH</sequence>
<name>A0ABZ0GSV8_9GAMM</name>
<proteinExistence type="predicted"/>
<dbReference type="SUPFAM" id="SSF52058">
    <property type="entry name" value="L domain-like"/>
    <property type="match status" value="1"/>
</dbReference>
<reference evidence="5 6" key="1">
    <citation type="submission" date="2023-09" db="EMBL/GenBank/DDBJ databases">
        <authorList>
            <person name="Qi X."/>
        </authorList>
    </citation>
    <scope>NUCLEOTIDE SEQUENCE [LARGE SCALE GENOMIC DNA]</scope>
    <source>
        <strain evidence="5 6">S1-1</strain>
    </source>
</reference>
<dbReference type="SUPFAM" id="SSF56112">
    <property type="entry name" value="Protein kinase-like (PK-like)"/>
    <property type="match status" value="1"/>
</dbReference>
<dbReference type="InterPro" id="IPR000719">
    <property type="entry name" value="Prot_kinase_dom"/>
</dbReference>
<dbReference type="Proteomes" id="UP001301442">
    <property type="component" value="Chromosome"/>
</dbReference>
<evidence type="ECO:0000256" key="3">
    <source>
        <dbReference type="PROSITE-ProRule" id="PRU10141"/>
    </source>
</evidence>
<dbReference type="InterPro" id="IPR050216">
    <property type="entry name" value="LRR_domain-containing"/>
</dbReference>
<evidence type="ECO:0000256" key="1">
    <source>
        <dbReference type="ARBA" id="ARBA00022614"/>
    </source>
</evidence>
<dbReference type="PROSITE" id="PS50011">
    <property type="entry name" value="PROTEIN_KINASE_DOM"/>
    <property type="match status" value="1"/>
</dbReference>
<dbReference type="EMBL" id="CP136600">
    <property type="protein sequence ID" value="WOH38512.1"/>
    <property type="molecule type" value="Genomic_DNA"/>
</dbReference>
<dbReference type="PANTHER" id="PTHR48051">
    <property type="match status" value="1"/>
</dbReference>
<dbReference type="RefSeq" id="WP_348397281.1">
    <property type="nucleotide sequence ID" value="NZ_CP136600.1"/>
</dbReference>
<feature type="domain" description="Protein kinase" evidence="4">
    <location>
        <begin position="203"/>
        <end position="413"/>
    </location>
</feature>
<keyword evidence="2" id="KW-0677">Repeat</keyword>
<evidence type="ECO:0000313" key="6">
    <source>
        <dbReference type="Proteomes" id="UP001301442"/>
    </source>
</evidence>
<keyword evidence="3" id="KW-0547">Nucleotide-binding</keyword>
<keyword evidence="5" id="KW-0808">Transferase</keyword>
<keyword evidence="5" id="KW-0418">Kinase</keyword>
<dbReference type="InterPro" id="IPR032675">
    <property type="entry name" value="LRR_dom_sf"/>
</dbReference>
<dbReference type="SMART" id="SM00220">
    <property type="entry name" value="S_TKc"/>
    <property type="match status" value="1"/>
</dbReference>
<dbReference type="InterPro" id="IPR003591">
    <property type="entry name" value="Leu-rich_rpt_typical-subtyp"/>
</dbReference>
<keyword evidence="1" id="KW-0433">Leucine-rich repeat</keyword>
<dbReference type="Gene3D" id="3.80.10.10">
    <property type="entry name" value="Ribonuclease Inhibitor"/>
    <property type="match status" value="2"/>
</dbReference>
<dbReference type="PANTHER" id="PTHR48051:SF1">
    <property type="entry name" value="RAS SUPPRESSOR PROTEIN 1"/>
    <property type="match status" value="1"/>
</dbReference>
<dbReference type="Pfam" id="PF13855">
    <property type="entry name" value="LRR_8"/>
    <property type="match status" value="2"/>
</dbReference>
<keyword evidence="3" id="KW-0067">ATP-binding</keyword>
<evidence type="ECO:0000256" key="2">
    <source>
        <dbReference type="ARBA" id="ARBA00022737"/>
    </source>
</evidence>
<feature type="binding site" evidence="3">
    <location>
        <position position="236"/>
    </location>
    <ligand>
        <name>ATP</name>
        <dbReference type="ChEBI" id="CHEBI:30616"/>
    </ligand>
</feature>
<dbReference type="InterPro" id="IPR001245">
    <property type="entry name" value="Ser-Thr/Tyr_kinase_cat_dom"/>
</dbReference>
<evidence type="ECO:0000313" key="5">
    <source>
        <dbReference type="EMBL" id="WOH38512.1"/>
    </source>
</evidence>